<keyword evidence="2" id="KW-1185">Reference proteome</keyword>
<name>A0A8C2WJZ2_CYCLU</name>
<organism evidence="1 2">
    <name type="scientific">Cyclopterus lumpus</name>
    <name type="common">Lumpsucker</name>
    <dbReference type="NCBI Taxonomy" id="8103"/>
    <lineage>
        <taxon>Eukaryota</taxon>
        <taxon>Metazoa</taxon>
        <taxon>Chordata</taxon>
        <taxon>Craniata</taxon>
        <taxon>Vertebrata</taxon>
        <taxon>Euteleostomi</taxon>
        <taxon>Actinopterygii</taxon>
        <taxon>Neopterygii</taxon>
        <taxon>Teleostei</taxon>
        <taxon>Neoteleostei</taxon>
        <taxon>Acanthomorphata</taxon>
        <taxon>Eupercaria</taxon>
        <taxon>Perciformes</taxon>
        <taxon>Cottioidei</taxon>
        <taxon>Cottales</taxon>
        <taxon>Cyclopteridae</taxon>
        <taxon>Cyclopterus</taxon>
    </lineage>
</organism>
<protein>
    <submittedName>
        <fullName evidence="1">Uncharacterized protein</fullName>
    </submittedName>
</protein>
<dbReference type="AlphaFoldDB" id="A0A8C2WJZ2"/>
<reference evidence="1" key="2">
    <citation type="submission" date="2025-09" db="UniProtKB">
        <authorList>
            <consortium name="Ensembl"/>
        </authorList>
    </citation>
    <scope>IDENTIFICATION</scope>
</reference>
<reference evidence="1" key="1">
    <citation type="submission" date="2025-08" db="UniProtKB">
        <authorList>
            <consortium name="Ensembl"/>
        </authorList>
    </citation>
    <scope>IDENTIFICATION</scope>
</reference>
<evidence type="ECO:0000313" key="2">
    <source>
        <dbReference type="Proteomes" id="UP000694565"/>
    </source>
</evidence>
<dbReference type="Pfam" id="PF02389">
    <property type="entry name" value="Cornifin"/>
    <property type="match status" value="1"/>
</dbReference>
<proteinExistence type="predicted"/>
<sequence length="118" mass="12994">NIILFIKEPCVPLEPLVPLVKEPLVPLVKEPCGPLLKEPCGPLVKEPCVFHVKEPCVPLVKEPLVPLVKEPRVPLVKEPPPAPSARRPGGCRVRCRHSGSRAPLYSLDNINVSPIKKR</sequence>
<dbReference type="GeneTree" id="ENSGT01070000254446"/>
<evidence type="ECO:0000313" key="1">
    <source>
        <dbReference type="Ensembl" id="ENSCLMP00005004857.1"/>
    </source>
</evidence>
<dbReference type="Proteomes" id="UP000694565">
    <property type="component" value="Unplaced"/>
</dbReference>
<dbReference type="Ensembl" id="ENSCLMT00005005211.1">
    <property type="protein sequence ID" value="ENSCLMP00005004857.1"/>
    <property type="gene ID" value="ENSCLMG00005002638.1"/>
</dbReference>
<accession>A0A8C2WJZ2</accession>